<reference evidence="2" key="1">
    <citation type="submission" date="2023-11" db="EMBL/GenBank/DDBJ databases">
        <title>Genome assemblies of two species of porcelain crab, Petrolisthes cinctipes and Petrolisthes manimaculis (Anomura: Porcellanidae).</title>
        <authorList>
            <person name="Angst P."/>
        </authorList>
    </citation>
    <scope>NUCLEOTIDE SEQUENCE</scope>
    <source>
        <strain evidence="2">PB745_02</strain>
        <tissue evidence="2">Gill</tissue>
    </source>
</reference>
<dbReference type="AlphaFoldDB" id="A0AAE1U6D4"/>
<gene>
    <name evidence="2" type="ORF">Pmani_018732</name>
</gene>
<evidence type="ECO:0000313" key="2">
    <source>
        <dbReference type="EMBL" id="KAK4309621.1"/>
    </source>
</evidence>
<evidence type="ECO:0000256" key="1">
    <source>
        <dbReference type="SAM" id="MobiDB-lite"/>
    </source>
</evidence>
<feature type="region of interest" description="Disordered" evidence="1">
    <location>
        <begin position="174"/>
        <end position="200"/>
    </location>
</feature>
<comment type="caution">
    <text evidence="2">The sequence shown here is derived from an EMBL/GenBank/DDBJ whole genome shotgun (WGS) entry which is preliminary data.</text>
</comment>
<organism evidence="2 3">
    <name type="scientific">Petrolisthes manimaculis</name>
    <dbReference type="NCBI Taxonomy" id="1843537"/>
    <lineage>
        <taxon>Eukaryota</taxon>
        <taxon>Metazoa</taxon>
        <taxon>Ecdysozoa</taxon>
        <taxon>Arthropoda</taxon>
        <taxon>Crustacea</taxon>
        <taxon>Multicrustacea</taxon>
        <taxon>Malacostraca</taxon>
        <taxon>Eumalacostraca</taxon>
        <taxon>Eucarida</taxon>
        <taxon>Decapoda</taxon>
        <taxon>Pleocyemata</taxon>
        <taxon>Anomura</taxon>
        <taxon>Galatheoidea</taxon>
        <taxon>Porcellanidae</taxon>
        <taxon>Petrolisthes</taxon>
    </lineage>
</organism>
<keyword evidence="3" id="KW-1185">Reference proteome</keyword>
<dbReference type="Proteomes" id="UP001292094">
    <property type="component" value="Unassembled WGS sequence"/>
</dbReference>
<name>A0AAE1U6D4_9EUCA</name>
<dbReference type="EMBL" id="JAWZYT010001729">
    <property type="protein sequence ID" value="KAK4309621.1"/>
    <property type="molecule type" value="Genomic_DNA"/>
</dbReference>
<sequence>MTLPNKCLGTHVALKWPEARVDGKVLLEVVFAVDSKKVLPTQRTDERLRKELKEDKERWLEEKSKLDENIRTLKKSEEERRRLGGDVERLEVELTKMTQIKENNTTLSTELERIRDEKRILEADIHNIKEELKIKSVLEEDNLCLSSELKSMSEENHKMKSENERLENMATAHSRELEVNHSKEAKLLKEEKQRVEEERY</sequence>
<accession>A0AAE1U6D4</accession>
<proteinExistence type="predicted"/>
<protein>
    <submittedName>
        <fullName evidence="2">Uncharacterized protein</fullName>
    </submittedName>
</protein>
<evidence type="ECO:0000313" key="3">
    <source>
        <dbReference type="Proteomes" id="UP001292094"/>
    </source>
</evidence>